<name>A0A162LKN1_CORDF</name>
<dbReference type="OrthoDB" id="4863892at2759"/>
<accession>A0A162LKN1</accession>
<dbReference type="EMBL" id="AZHF01000008">
    <property type="protein sequence ID" value="OAA71964.1"/>
    <property type="molecule type" value="Genomic_DNA"/>
</dbReference>
<dbReference type="Proteomes" id="UP000076881">
    <property type="component" value="Unassembled WGS sequence"/>
</dbReference>
<feature type="chain" id="PRO_5007837185" evidence="1">
    <location>
        <begin position="18"/>
        <end position="142"/>
    </location>
</feature>
<keyword evidence="1" id="KW-0732">Signal</keyword>
<evidence type="ECO:0000313" key="2">
    <source>
        <dbReference type="EMBL" id="OAA71964.1"/>
    </source>
</evidence>
<dbReference type="AlphaFoldDB" id="A0A162LKN1"/>
<protein>
    <submittedName>
        <fullName evidence="2">Uncharacterized protein</fullName>
    </submittedName>
</protein>
<organism evidence="2 3">
    <name type="scientific">Akanthomyces lecanii RCEF 1005</name>
    <dbReference type="NCBI Taxonomy" id="1081108"/>
    <lineage>
        <taxon>Eukaryota</taxon>
        <taxon>Fungi</taxon>
        <taxon>Dikarya</taxon>
        <taxon>Ascomycota</taxon>
        <taxon>Pezizomycotina</taxon>
        <taxon>Sordariomycetes</taxon>
        <taxon>Hypocreomycetidae</taxon>
        <taxon>Hypocreales</taxon>
        <taxon>Cordycipitaceae</taxon>
        <taxon>Akanthomyces</taxon>
        <taxon>Cordyceps confragosa</taxon>
    </lineage>
</organism>
<keyword evidence="3" id="KW-1185">Reference proteome</keyword>
<evidence type="ECO:0000313" key="3">
    <source>
        <dbReference type="Proteomes" id="UP000076881"/>
    </source>
</evidence>
<proteinExistence type="predicted"/>
<gene>
    <name evidence="2" type="ORF">LEL_09199</name>
</gene>
<feature type="signal peptide" evidence="1">
    <location>
        <begin position="1"/>
        <end position="17"/>
    </location>
</feature>
<evidence type="ECO:0000256" key="1">
    <source>
        <dbReference type="SAM" id="SignalP"/>
    </source>
</evidence>
<comment type="caution">
    <text evidence="2">The sequence shown here is derived from an EMBL/GenBank/DDBJ whole genome shotgun (WGS) entry which is preliminary data.</text>
</comment>
<reference evidence="2 3" key="1">
    <citation type="journal article" date="2016" name="Genome Biol. Evol.">
        <title>Divergent and convergent evolution of fungal pathogenicity.</title>
        <authorList>
            <person name="Shang Y."/>
            <person name="Xiao G."/>
            <person name="Zheng P."/>
            <person name="Cen K."/>
            <person name="Zhan S."/>
            <person name="Wang C."/>
        </authorList>
    </citation>
    <scope>NUCLEOTIDE SEQUENCE [LARGE SCALE GENOMIC DNA]</scope>
    <source>
        <strain evidence="2 3">RCEF 1005</strain>
    </source>
</reference>
<sequence length="142" mass="15208">MRLHAIIFTVLAAAVAANYYNGAFCESSLDCLKICQQGDFKVVQDSDGRPQLACAAGIIEYSRKTCLSRQGSGDESVRLLTAACAQARGRLCINYCVVPTRDPGRFEDQCQGLQGMPSTIMGGLTEDQAKAQESCSSPMETG</sequence>